<dbReference type="PANTHER" id="PTHR21490">
    <property type="entry name" value="ENKURIN-RELATED"/>
    <property type="match status" value="1"/>
</dbReference>
<evidence type="ECO:0000256" key="1">
    <source>
        <dbReference type="ARBA" id="ARBA00004138"/>
    </source>
</evidence>
<feature type="coiled-coil region" evidence="6">
    <location>
        <begin position="146"/>
        <end position="203"/>
    </location>
</feature>
<evidence type="ECO:0000256" key="2">
    <source>
        <dbReference type="ARBA" id="ARBA00004245"/>
    </source>
</evidence>
<proteinExistence type="predicted"/>
<dbReference type="PANTHER" id="PTHR21490:SF0">
    <property type="entry name" value="ENKURIN"/>
    <property type="match status" value="1"/>
</dbReference>
<sequence>MGLPDRIFPSPSEFLRKKCGIRHQVKSDSSKQPPSKRLTPVIPTVDLLKEDRERRKKLPPEKNFVRVNVDNALNLKPKVPEERIVIRKDGLTKKMSAGMEPVYIFKETFGRMPQYLKRFIKEREKNVLMKKDVTEIEHPKCRYVIKEEREQLLKGLKENWEELQKKYQGLPILTDSIAKVHRKLKLEEELKQLEKDIVLIEKHPYIYVYEDNDLTSN</sequence>
<dbReference type="PROSITE" id="PS51665">
    <property type="entry name" value="ENKURIN"/>
    <property type="match status" value="1"/>
</dbReference>
<dbReference type="GO" id="GO:0005516">
    <property type="term" value="F:calmodulin binding"/>
    <property type="evidence" value="ECO:0007669"/>
    <property type="project" value="TreeGrafter"/>
</dbReference>
<accession>A0AAN7S8H4</accession>
<evidence type="ECO:0000313" key="9">
    <source>
        <dbReference type="EMBL" id="KAK4877726.1"/>
    </source>
</evidence>
<reference evidence="10" key="1">
    <citation type="submission" date="2023-01" db="EMBL/GenBank/DDBJ databases">
        <title>Key to firefly adult light organ development and bioluminescence: homeobox transcription factors regulate luciferase expression and transportation to peroxisome.</title>
        <authorList>
            <person name="Fu X."/>
        </authorList>
    </citation>
    <scope>NUCLEOTIDE SEQUENCE [LARGE SCALE GENOMIC DNA]</scope>
</reference>
<keyword evidence="3" id="KW-0963">Cytoplasm</keyword>
<keyword evidence="10" id="KW-1185">Reference proteome</keyword>
<evidence type="ECO:0000313" key="10">
    <source>
        <dbReference type="Proteomes" id="UP001353858"/>
    </source>
</evidence>
<comment type="subcellular location">
    <subcellularLocation>
        <location evidence="1">Cell projection</location>
        <location evidence="1">Cilium</location>
    </subcellularLocation>
    <subcellularLocation>
        <location evidence="2">Cytoplasm</location>
        <location evidence="2">Cytoskeleton</location>
    </subcellularLocation>
</comment>
<evidence type="ECO:0000256" key="6">
    <source>
        <dbReference type="SAM" id="Coils"/>
    </source>
</evidence>
<organism evidence="9 10">
    <name type="scientific">Aquatica leii</name>
    <dbReference type="NCBI Taxonomy" id="1421715"/>
    <lineage>
        <taxon>Eukaryota</taxon>
        <taxon>Metazoa</taxon>
        <taxon>Ecdysozoa</taxon>
        <taxon>Arthropoda</taxon>
        <taxon>Hexapoda</taxon>
        <taxon>Insecta</taxon>
        <taxon>Pterygota</taxon>
        <taxon>Neoptera</taxon>
        <taxon>Endopterygota</taxon>
        <taxon>Coleoptera</taxon>
        <taxon>Polyphaga</taxon>
        <taxon>Elateriformia</taxon>
        <taxon>Elateroidea</taxon>
        <taxon>Lampyridae</taxon>
        <taxon>Luciolinae</taxon>
        <taxon>Aquatica</taxon>
    </lineage>
</organism>
<keyword evidence="6" id="KW-0175">Coiled coil</keyword>
<feature type="domain" description="Enkurin" evidence="8">
    <location>
        <begin position="117"/>
        <end position="208"/>
    </location>
</feature>
<dbReference type="InterPro" id="IPR027012">
    <property type="entry name" value="Enkurin_dom"/>
</dbReference>
<evidence type="ECO:0000256" key="4">
    <source>
        <dbReference type="ARBA" id="ARBA00023212"/>
    </source>
</evidence>
<dbReference type="GO" id="GO:0001669">
    <property type="term" value="C:acrosomal vesicle"/>
    <property type="evidence" value="ECO:0007669"/>
    <property type="project" value="TreeGrafter"/>
</dbReference>
<dbReference type="InterPro" id="IPR052102">
    <property type="entry name" value="Enkurin_domain-protein"/>
</dbReference>
<name>A0AAN7S8H4_9COLE</name>
<evidence type="ECO:0000256" key="7">
    <source>
        <dbReference type="SAM" id="MobiDB-lite"/>
    </source>
</evidence>
<evidence type="ECO:0000256" key="5">
    <source>
        <dbReference type="ARBA" id="ARBA00023273"/>
    </source>
</evidence>
<keyword evidence="4" id="KW-0206">Cytoskeleton</keyword>
<dbReference type="Proteomes" id="UP001353858">
    <property type="component" value="Unassembled WGS sequence"/>
</dbReference>
<dbReference type="AlphaFoldDB" id="A0AAN7S8H4"/>
<evidence type="ECO:0000259" key="8">
    <source>
        <dbReference type="PROSITE" id="PS51665"/>
    </source>
</evidence>
<dbReference type="Pfam" id="PF13864">
    <property type="entry name" value="Enkurin"/>
    <property type="match status" value="1"/>
</dbReference>
<evidence type="ECO:0000256" key="3">
    <source>
        <dbReference type="ARBA" id="ARBA00022490"/>
    </source>
</evidence>
<comment type="caution">
    <text evidence="9">The sequence shown here is derived from an EMBL/GenBank/DDBJ whole genome shotgun (WGS) entry which is preliminary data.</text>
</comment>
<protein>
    <recommendedName>
        <fullName evidence="8">Enkurin domain-containing protein</fullName>
    </recommendedName>
</protein>
<dbReference type="EMBL" id="JARPUR010000004">
    <property type="protein sequence ID" value="KAK4877726.1"/>
    <property type="molecule type" value="Genomic_DNA"/>
</dbReference>
<dbReference type="GO" id="GO:0005879">
    <property type="term" value="C:axonemal microtubule"/>
    <property type="evidence" value="ECO:0007669"/>
    <property type="project" value="TreeGrafter"/>
</dbReference>
<keyword evidence="5" id="KW-0966">Cell projection</keyword>
<feature type="region of interest" description="Disordered" evidence="7">
    <location>
        <begin position="19"/>
        <end position="42"/>
    </location>
</feature>
<gene>
    <name evidence="9" type="ORF">RN001_010232</name>
</gene>